<feature type="transmembrane region" description="Helical" evidence="1">
    <location>
        <begin position="272"/>
        <end position="288"/>
    </location>
</feature>
<evidence type="ECO:0000313" key="2">
    <source>
        <dbReference type="EMBL" id="GHE17291.1"/>
    </source>
</evidence>
<keyword evidence="1" id="KW-1133">Transmembrane helix</keyword>
<accession>A0ABQ3HIB5</accession>
<reference evidence="3" key="1">
    <citation type="journal article" date="2019" name="Int. J. Syst. Evol. Microbiol.">
        <title>The Global Catalogue of Microorganisms (GCM) 10K type strain sequencing project: providing services to taxonomists for standard genome sequencing and annotation.</title>
        <authorList>
            <consortium name="The Broad Institute Genomics Platform"/>
            <consortium name="The Broad Institute Genome Sequencing Center for Infectious Disease"/>
            <person name="Wu L."/>
            <person name="Ma J."/>
        </authorList>
    </citation>
    <scope>NUCLEOTIDE SEQUENCE [LARGE SCALE GENOMIC DNA]</scope>
    <source>
        <strain evidence="3">CGMCC 1.12791</strain>
    </source>
</reference>
<dbReference type="Proteomes" id="UP000597341">
    <property type="component" value="Unassembled WGS sequence"/>
</dbReference>
<feature type="transmembrane region" description="Helical" evidence="1">
    <location>
        <begin position="114"/>
        <end position="131"/>
    </location>
</feature>
<feature type="transmembrane region" description="Helical" evidence="1">
    <location>
        <begin position="324"/>
        <end position="341"/>
    </location>
</feature>
<gene>
    <name evidence="2" type="ORF">GCM10011376_19010</name>
</gene>
<feature type="transmembrane region" description="Helical" evidence="1">
    <location>
        <begin position="247"/>
        <end position="266"/>
    </location>
</feature>
<feature type="transmembrane region" description="Helical" evidence="1">
    <location>
        <begin position="137"/>
        <end position="154"/>
    </location>
</feature>
<protein>
    <recommendedName>
        <fullName evidence="4">Glycosyltransferase RgtA/B/C/D-like domain-containing protein</fullName>
    </recommendedName>
</protein>
<comment type="caution">
    <text evidence="2">The sequence shown here is derived from an EMBL/GenBank/DDBJ whole genome shotgun (WGS) entry which is preliminary data.</text>
</comment>
<keyword evidence="3" id="KW-1185">Reference proteome</keyword>
<keyword evidence="1" id="KW-0472">Membrane</keyword>
<evidence type="ECO:0008006" key="4">
    <source>
        <dbReference type="Google" id="ProtNLM"/>
    </source>
</evidence>
<dbReference type="RefSeq" id="WP_191279237.1">
    <property type="nucleotide sequence ID" value="NZ_BNAD01000004.1"/>
</dbReference>
<sequence length="459" mass="50316">MITILMRRVLPLVSVATVLVACVHRIHVDDPGSDMWFHLRIGREFLSGWSVADPGHLGAFDNAEWTPTQWLPQMAMAAMNDAFGVGGVVWLAGAVQVVLLLTIYVLCRREAAPLPAALTTALAFLALSIGLSPRPQVLSYLLVTVTVFAWLASARDGRPRWWLVAIAWIWAPLHGMWPLAAVIGAVSVAGIALDRDHDLRRVSRLALIPALSAIVPVLTPVGPDLYRSVLLVGGRSEYFQEWGPTDFHEPHAVVLALMLAIAVVHAARSRQSWLSILLLLMAAGWAVYSSRTTPVAAAIVAPLVARAFQSAVPTADRPGRREQLALVGLGALTLTLFALIAPSRGDRTVVPPWTDERLSALPQGTRVLDDWATGPYYLWKHPELSLVMHGYGDVFTDAEIKRNQDIMMLNPGWDDEVTALDAEAALVSTDSPLGWALRRDSRWTVVEEDNEFVFLMPRD</sequence>
<evidence type="ECO:0000313" key="3">
    <source>
        <dbReference type="Proteomes" id="UP000597341"/>
    </source>
</evidence>
<organism evidence="2 3">
    <name type="scientific">Nocardioides flavus</name>
    <name type="common">ex Wang et al. 2016</name>
    <dbReference type="NCBI Taxonomy" id="2058780"/>
    <lineage>
        <taxon>Bacteria</taxon>
        <taxon>Bacillati</taxon>
        <taxon>Actinomycetota</taxon>
        <taxon>Actinomycetes</taxon>
        <taxon>Propionibacteriales</taxon>
        <taxon>Nocardioidaceae</taxon>
        <taxon>Nocardioides</taxon>
    </lineage>
</organism>
<dbReference type="EMBL" id="BNAD01000004">
    <property type="protein sequence ID" value="GHE17291.1"/>
    <property type="molecule type" value="Genomic_DNA"/>
</dbReference>
<feature type="transmembrane region" description="Helical" evidence="1">
    <location>
        <begin position="161"/>
        <end position="193"/>
    </location>
</feature>
<feature type="transmembrane region" description="Helical" evidence="1">
    <location>
        <begin position="82"/>
        <end position="107"/>
    </location>
</feature>
<name>A0ABQ3HIB5_9ACTN</name>
<dbReference type="PROSITE" id="PS51257">
    <property type="entry name" value="PROKAR_LIPOPROTEIN"/>
    <property type="match status" value="1"/>
</dbReference>
<evidence type="ECO:0000256" key="1">
    <source>
        <dbReference type="SAM" id="Phobius"/>
    </source>
</evidence>
<proteinExistence type="predicted"/>
<keyword evidence="1" id="KW-0812">Transmembrane</keyword>